<dbReference type="GO" id="GO:0005198">
    <property type="term" value="F:structural molecule activity"/>
    <property type="evidence" value="ECO:0007669"/>
    <property type="project" value="InterPro"/>
</dbReference>
<protein>
    <recommendedName>
        <fullName evidence="3">Minor capsid protein</fullName>
    </recommendedName>
</protein>
<evidence type="ECO:0000313" key="1">
    <source>
        <dbReference type="EMBL" id="MBM4716176.1"/>
    </source>
</evidence>
<sequence>MALDPSEAAGIPDELIAMYSDAELALLAAMTQAILEGIDTPDWESRQPLEMLRFRQTAEAIAAQLQAQMPGMVTAAVSAASAAGVAAADADLIDVPNALPKPPEGYLPPRRTQQQAREAWVTLAQFTQRIPGNSERLYQDVVSRVQVRDMPAAGGTRLDAVQEALNHLTKRGITGFRDNRGRNWSLTSYLEMKSRTIVNQTLIDSHTDRMVERGQDLIVVSSHRNPAPQCQPFEGQVLSLSGETGTVIRPSAVGGRGVKVRIKATLEQARAAGFQHPNCGHAVSAFVPGASRTFKTEPNPGGYKATQQQRAMERGIRDTKRQLAVAATPQAKRELNARLKAQREAIRDHIDEWDLKRRPKREQLGAR</sequence>
<reference evidence="1" key="1">
    <citation type="submission" date="2019-11" db="EMBL/GenBank/DDBJ databases">
        <title>Spread of Macrolides and rifampicin resistant Rhodococcus equi in clinical isolates in the USA.</title>
        <authorList>
            <person name="Alvarez-Narvaez S."/>
            <person name="Huber L."/>
            <person name="Cohen N.D."/>
            <person name="Slovis N."/>
            <person name="Greiter M."/>
            <person name="Giguere S."/>
            <person name="Hart K."/>
        </authorList>
    </citation>
    <scope>NUCLEOTIDE SEQUENCE</scope>
    <source>
        <strain evidence="1">Lh_5</strain>
    </source>
</reference>
<dbReference type="Proteomes" id="UP000706122">
    <property type="component" value="Unassembled WGS sequence"/>
</dbReference>
<proteinExistence type="predicted"/>
<organism evidence="1 2">
    <name type="scientific">Rhodococcus hoagii</name>
    <name type="common">Corynebacterium equii</name>
    <dbReference type="NCBI Taxonomy" id="43767"/>
    <lineage>
        <taxon>Bacteria</taxon>
        <taxon>Bacillati</taxon>
        <taxon>Actinomycetota</taxon>
        <taxon>Actinomycetes</taxon>
        <taxon>Mycobacteriales</taxon>
        <taxon>Nocardiaceae</taxon>
        <taxon>Prescottella</taxon>
    </lineage>
</organism>
<accession>A0AAE2W8W9</accession>
<dbReference type="AlphaFoldDB" id="A0AAE2W8W9"/>
<evidence type="ECO:0000313" key="2">
    <source>
        <dbReference type="Proteomes" id="UP000706122"/>
    </source>
</evidence>
<evidence type="ECO:0008006" key="3">
    <source>
        <dbReference type="Google" id="ProtNLM"/>
    </source>
</evidence>
<gene>
    <name evidence="1" type="ORF">GS551_18620</name>
</gene>
<name>A0AAE2W8W9_RHOHA</name>
<comment type="caution">
    <text evidence="1">The sequence shown here is derived from an EMBL/GenBank/DDBJ whole genome shotgun (WGS) entry which is preliminary data.</text>
</comment>
<dbReference type="InterPro" id="IPR009319">
    <property type="entry name" value="Phage_A118_VSP1"/>
</dbReference>
<dbReference type="EMBL" id="WUYC01000004">
    <property type="protein sequence ID" value="MBM4716176.1"/>
    <property type="molecule type" value="Genomic_DNA"/>
</dbReference>
<dbReference type="Pfam" id="PF06152">
    <property type="entry name" value="Phage_min_cap2"/>
    <property type="match status" value="1"/>
</dbReference>